<feature type="transmembrane region" description="Helical" evidence="11">
    <location>
        <begin position="333"/>
        <end position="352"/>
    </location>
</feature>
<dbReference type="EC" id="2.4.1.-" evidence="11"/>
<dbReference type="GO" id="GO:0006506">
    <property type="term" value="P:GPI anchor biosynthetic process"/>
    <property type="evidence" value="ECO:0007669"/>
    <property type="project" value="UniProtKB-KW"/>
</dbReference>
<reference evidence="12 13" key="1">
    <citation type="submission" date="2016-07" db="EMBL/GenBank/DDBJ databases">
        <title>Pervasive Adenine N6-methylation of Active Genes in Fungi.</title>
        <authorList>
            <consortium name="DOE Joint Genome Institute"/>
            <person name="Mondo S.J."/>
            <person name="Dannebaum R.O."/>
            <person name="Kuo R.C."/>
            <person name="Labutti K."/>
            <person name="Haridas S."/>
            <person name="Kuo A."/>
            <person name="Salamov A."/>
            <person name="Ahrendt S.R."/>
            <person name="Lipzen A."/>
            <person name="Sullivan W."/>
            <person name="Andreopoulos W.B."/>
            <person name="Clum A."/>
            <person name="Lindquist E."/>
            <person name="Daum C."/>
            <person name="Ramamoorthy G.K."/>
            <person name="Gryganskyi A."/>
            <person name="Culley D."/>
            <person name="Magnuson J.K."/>
            <person name="James T.Y."/>
            <person name="O'Malley M.A."/>
            <person name="Stajich J.E."/>
            <person name="Spatafora J.W."/>
            <person name="Visel A."/>
            <person name="Grigoriev I.V."/>
        </authorList>
    </citation>
    <scope>NUCLEOTIDE SEQUENCE [LARGE SCALE GENOMIC DNA]</scope>
    <source>
        <strain evidence="12 13">NRRL 1336</strain>
    </source>
</reference>
<keyword evidence="5 12" id="KW-0808">Transferase</keyword>
<evidence type="ECO:0000256" key="10">
    <source>
        <dbReference type="ARBA" id="ARBA00038466"/>
    </source>
</evidence>
<proteinExistence type="inferred from homology"/>
<evidence type="ECO:0000313" key="13">
    <source>
        <dbReference type="Proteomes" id="UP000193560"/>
    </source>
</evidence>
<evidence type="ECO:0000313" key="12">
    <source>
        <dbReference type="EMBL" id="ORY99836.1"/>
    </source>
</evidence>
<feature type="transmembrane region" description="Helical" evidence="11">
    <location>
        <begin position="7"/>
        <end position="26"/>
    </location>
</feature>
<evidence type="ECO:0000256" key="9">
    <source>
        <dbReference type="ARBA" id="ARBA00023136"/>
    </source>
</evidence>
<keyword evidence="8 11" id="KW-1133">Transmembrane helix</keyword>
<keyword evidence="3" id="KW-0337">GPI-anchor biosynthesis</keyword>
<comment type="caution">
    <text evidence="12">The sequence shown here is derived from an EMBL/GenBank/DDBJ whole genome shotgun (WGS) entry which is preliminary data.</text>
</comment>
<keyword evidence="7 11" id="KW-0256">Endoplasmic reticulum</keyword>
<dbReference type="OrthoDB" id="10066429at2759"/>
<feature type="transmembrane region" description="Helical" evidence="11">
    <location>
        <begin position="210"/>
        <end position="231"/>
    </location>
</feature>
<comment type="pathway">
    <text evidence="2">Glycolipid biosynthesis; glycosylphosphatidylinositol-anchor biosynthesis.</text>
</comment>
<dbReference type="STRING" id="90262.A0A1X2HKL7"/>
<dbReference type="Pfam" id="PF03901">
    <property type="entry name" value="Glyco_transf_22"/>
    <property type="match status" value="1"/>
</dbReference>
<evidence type="ECO:0000256" key="2">
    <source>
        <dbReference type="ARBA" id="ARBA00004687"/>
    </source>
</evidence>
<name>A0A1X2HKL7_9FUNG</name>
<protein>
    <recommendedName>
        <fullName evidence="11">Mannosyltransferase</fullName>
        <ecNumber evidence="11">2.4.1.-</ecNumber>
    </recommendedName>
</protein>
<keyword evidence="4 11" id="KW-0328">Glycosyltransferase</keyword>
<organism evidence="12 13">
    <name type="scientific">Absidia repens</name>
    <dbReference type="NCBI Taxonomy" id="90262"/>
    <lineage>
        <taxon>Eukaryota</taxon>
        <taxon>Fungi</taxon>
        <taxon>Fungi incertae sedis</taxon>
        <taxon>Mucoromycota</taxon>
        <taxon>Mucoromycotina</taxon>
        <taxon>Mucoromycetes</taxon>
        <taxon>Mucorales</taxon>
        <taxon>Cunninghamellaceae</taxon>
        <taxon>Absidia</taxon>
    </lineage>
</organism>
<evidence type="ECO:0000256" key="3">
    <source>
        <dbReference type="ARBA" id="ARBA00022502"/>
    </source>
</evidence>
<evidence type="ECO:0000256" key="11">
    <source>
        <dbReference type="RuleBase" id="RU363075"/>
    </source>
</evidence>
<dbReference type="EMBL" id="MCGE01000058">
    <property type="protein sequence ID" value="ORY99836.1"/>
    <property type="molecule type" value="Genomic_DNA"/>
</dbReference>
<gene>
    <name evidence="12" type="ORF">BCR42DRAFT_457448</name>
</gene>
<dbReference type="GO" id="GO:0005789">
    <property type="term" value="C:endoplasmic reticulum membrane"/>
    <property type="evidence" value="ECO:0007669"/>
    <property type="project" value="UniProtKB-SubCell"/>
</dbReference>
<accession>A0A1X2HKL7</accession>
<keyword evidence="9 11" id="KW-0472">Membrane</keyword>
<evidence type="ECO:0000256" key="1">
    <source>
        <dbReference type="ARBA" id="ARBA00004477"/>
    </source>
</evidence>
<evidence type="ECO:0000256" key="6">
    <source>
        <dbReference type="ARBA" id="ARBA00022692"/>
    </source>
</evidence>
<dbReference type="AlphaFoldDB" id="A0A1X2HKL7"/>
<dbReference type="GO" id="GO:0000026">
    <property type="term" value="F:alpha-1,2-mannosyltransferase activity"/>
    <property type="evidence" value="ECO:0007669"/>
    <property type="project" value="TreeGrafter"/>
</dbReference>
<feature type="transmembrane region" description="Helical" evidence="11">
    <location>
        <begin position="150"/>
        <end position="167"/>
    </location>
</feature>
<feature type="transmembrane region" description="Helical" evidence="11">
    <location>
        <begin position="58"/>
        <end position="80"/>
    </location>
</feature>
<dbReference type="PANTHER" id="PTHR22760">
    <property type="entry name" value="GLYCOSYLTRANSFERASE"/>
    <property type="match status" value="1"/>
</dbReference>
<feature type="transmembrane region" description="Helical" evidence="11">
    <location>
        <begin position="301"/>
        <end position="321"/>
    </location>
</feature>
<keyword evidence="6 11" id="KW-0812">Transmembrane</keyword>
<comment type="similarity">
    <text evidence="10">Belongs to the glycosyltransferase 22 family. PIGZ subfamily.</text>
</comment>
<evidence type="ECO:0000256" key="7">
    <source>
        <dbReference type="ARBA" id="ARBA00022824"/>
    </source>
</evidence>
<keyword evidence="13" id="KW-1185">Reference proteome</keyword>
<dbReference type="Proteomes" id="UP000193560">
    <property type="component" value="Unassembled WGS sequence"/>
</dbReference>
<sequence length="593" mass="66710">MGKPFFILYVGLVWLRWMMASLPGYIHPDEFFQSPEITARTVLGVDSLTPWEFQPEHAARSIIIPFLTTGLPLWLMALVNQWQSILIEVPQALTLFLVERSSCFALTLVTDYVVYKLCQKLGKDEILPLLFVATSQVTLVYNTRPFSNSVEALVLGLGLLSLVFFDMDRSSGFGLGCLLTFGVFTRVTFILYGFPIGLGFLYLARRQGRLLQSIVIFLLGALIVAGVMVVADSLYYGSMTLTWQDGTPIIHIRQLFTYPLSSWLHIRWDGTFTLTLLNNLKYNMNVENLALHGLHPRYTHLLVNFPLLYGPLAIMALWAFWSTMKKVHEESPGYLFYVLSGIIANAMIGLSIMPHQEARFLVPMLVPLVMVYTWDQTSNIGSLPFMLAWFAFNLTSGFIFGNLHQAGVVPSLAFVQRQSMGINGCELLDSGNIACDIMPVGGPIHTNGFNITTHVIFHKTYMPPRHLLAFPLSWKDGPAQISIEDVAGDKSKLYDALKKRQGIDYRKHDIDRLQIEFAASIEAPGTYERTLLVCPNVTPLPDIPGQRYMLISSYSPHVNFDHMSDMLELAQEYDSPINLASLNIFAILSDQDE</sequence>
<comment type="subcellular location">
    <subcellularLocation>
        <location evidence="1 11">Endoplasmic reticulum membrane</location>
        <topology evidence="1 11">Multi-pass membrane protein</topology>
    </subcellularLocation>
</comment>
<evidence type="ECO:0000256" key="8">
    <source>
        <dbReference type="ARBA" id="ARBA00022989"/>
    </source>
</evidence>
<feature type="transmembrane region" description="Helical" evidence="11">
    <location>
        <begin position="173"/>
        <end position="203"/>
    </location>
</feature>
<dbReference type="InterPro" id="IPR005599">
    <property type="entry name" value="GPI_mannosylTrfase"/>
</dbReference>
<dbReference type="PANTHER" id="PTHR22760:SF3">
    <property type="entry name" value="GPI MANNOSYLTRANSFERASE 4"/>
    <property type="match status" value="1"/>
</dbReference>
<evidence type="ECO:0000256" key="4">
    <source>
        <dbReference type="ARBA" id="ARBA00022676"/>
    </source>
</evidence>
<evidence type="ECO:0000256" key="5">
    <source>
        <dbReference type="ARBA" id="ARBA00022679"/>
    </source>
</evidence>